<gene>
    <name evidence="14" type="primary">LOC106165995</name>
</gene>
<name>A0A1S3INR8_LINAN</name>
<accession>A0A1S3INR8</accession>
<dbReference type="GO" id="GO:0007191">
    <property type="term" value="P:adenylate cyclase-activating dopamine receptor signaling pathway"/>
    <property type="evidence" value="ECO:0007669"/>
    <property type="project" value="TreeGrafter"/>
</dbReference>
<evidence type="ECO:0000256" key="1">
    <source>
        <dbReference type="ARBA" id="ARBA00007172"/>
    </source>
</evidence>
<evidence type="ECO:0000256" key="10">
    <source>
        <dbReference type="RuleBase" id="RU369121"/>
    </source>
</evidence>
<dbReference type="OrthoDB" id="5817230at2759"/>
<dbReference type="GO" id="GO:0005525">
    <property type="term" value="F:GTP binding"/>
    <property type="evidence" value="ECO:0007669"/>
    <property type="project" value="UniProtKB-UniRule"/>
</dbReference>
<evidence type="ECO:0000256" key="5">
    <source>
        <dbReference type="ARBA" id="ARBA00022842"/>
    </source>
</evidence>
<dbReference type="PANTHER" id="PTHR10218">
    <property type="entry name" value="GTP-BINDING PROTEIN ALPHA SUBUNIT"/>
    <property type="match status" value="1"/>
</dbReference>
<feature type="binding site" evidence="8">
    <location>
        <begin position="257"/>
        <end position="261"/>
    </location>
    <ligand>
        <name>GTP</name>
        <dbReference type="ChEBI" id="CHEBI:37565"/>
    </ligand>
</feature>
<dbReference type="GO" id="GO:0005737">
    <property type="term" value="C:cytoplasm"/>
    <property type="evidence" value="ECO:0007669"/>
    <property type="project" value="TreeGrafter"/>
</dbReference>
<dbReference type="GO" id="GO:0046872">
    <property type="term" value="F:metal ion binding"/>
    <property type="evidence" value="ECO:0007669"/>
    <property type="project" value="UniProtKB-UniRule"/>
</dbReference>
<keyword evidence="3 9" id="KW-0479">Metal-binding</keyword>
<dbReference type="InterPro" id="IPR027417">
    <property type="entry name" value="P-loop_NTPase"/>
</dbReference>
<keyword evidence="13" id="KW-1185">Reference proteome</keyword>
<dbReference type="FunFam" id="3.40.50.300:FF:000720">
    <property type="entry name" value="Guanine nucleotide-binding protein G(k) subunit alpha"/>
    <property type="match status" value="1"/>
</dbReference>
<dbReference type="GO" id="GO:0031683">
    <property type="term" value="F:G-protein beta/gamma-subunit complex binding"/>
    <property type="evidence" value="ECO:0007669"/>
    <property type="project" value="UniProtKB-UniRule"/>
</dbReference>
<reference evidence="14" key="1">
    <citation type="submission" date="2025-08" db="UniProtKB">
        <authorList>
            <consortium name="RefSeq"/>
        </authorList>
    </citation>
    <scope>IDENTIFICATION</scope>
    <source>
        <tissue evidence="14">Gonads</tissue>
    </source>
</reference>
<feature type="compositionally biased region" description="Low complexity" evidence="12">
    <location>
        <begin position="414"/>
        <end position="427"/>
    </location>
</feature>
<evidence type="ECO:0000256" key="2">
    <source>
        <dbReference type="ARBA" id="ARBA00011356"/>
    </source>
</evidence>
<comment type="subunit">
    <text evidence="2 10">G proteins are composed of 3 units; alpha, beta and gamma. The alpha chain contains the guanine nucleotide binding site.</text>
</comment>
<dbReference type="SUPFAM" id="SSF52540">
    <property type="entry name" value="P-loop containing nucleoside triphosphate hydrolases"/>
    <property type="match status" value="1"/>
</dbReference>
<evidence type="ECO:0000256" key="8">
    <source>
        <dbReference type="PIRSR" id="PIRSR601019-1"/>
    </source>
</evidence>
<evidence type="ECO:0000256" key="6">
    <source>
        <dbReference type="ARBA" id="ARBA00023134"/>
    </source>
</evidence>
<dbReference type="GeneID" id="106165995"/>
<evidence type="ECO:0000256" key="7">
    <source>
        <dbReference type="ARBA" id="ARBA00023224"/>
    </source>
</evidence>
<organism evidence="13 14">
    <name type="scientific">Lingula anatina</name>
    <name type="common">Brachiopod</name>
    <name type="synonym">Lingula unguis</name>
    <dbReference type="NCBI Taxonomy" id="7574"/>
    <lineage>
        <taxon>Eukaryota</taxon>
        <taxon>Metazoa</taxon>
        <taxon>Spiralia</taxon>
        <taxon>Lophotrochozoa</taxon>
        <taxon>Brachiopoda</taxon>
        <taxon>Linguliformea</taxon>
        <taxon>Lingulata</taxon>
        <taxon>Lingulida</taxon>
        <taxon>Linguloidea</taxon>
        <taxon>Lingulidae</taxon>
        <taxon>Lingula</taxon>
    </lineage>
</organism>
<dbReference type="InterPro" id="IPR011025">
    <property type="entry name" value="GproteinA_insert"/>
</dbReference>
<dbReference type="InterPro" id="IPR000367">
    <property type="entry name" value="Gprotein_alpha_S"/>
</dbReference>
<dbReference type="GO" id="GO:0003924">
    <property type="term" value="F:GTPase activity"/>
    <property type="evidence" value="ECO:0007669"/>
    <property type="project" value="UniProtKB-UniRule"/>
</dbReference>
<dbReference type="PANTHER" id="PTHR10218:SF212">
    <property type="entry name" value="G PROTEIN ALPHA S SUBUNIT"/>
    <property type="match status" value="1"/>
</dbReference>
<feature type="binding site" evidence="9">
    <location>
        <position position="234"/>
    </location>
    <ligand>
        <name>Mg(2+)</name>
        <dbReference type="ChEBI" id="CHEBI:18420"/>
    </ligand>
</feature>
<dbReference type="GO" id="GO:0005834">
    <property type="term" value="C:heterotrimeric G-protein complex"/>
    <property type="evidence" value="ECO:0007669"/>
    <property type="project" value="UniProtKB-UniRule"/>
</dbReference>
<dbReference type="Gene3D" id="1.10.400.10">
    <property type="entry name" value="GI Alpha 1, domain 2-like"/>
    <property type="match status" value="1"/>
</dbReference>
<comment type="similarity">
    <text evidence="1 10">Belongs to the G-alpha family. G(s) subfamily.</text>
</comment>
<keyword evidence="7 10" id="KW-0807">Transducer</keyword>
<keyword evidence="10" id="KW-1003">Cell membrane</keyword>
<dbReference type="InParanoid" id="A0A1S3INR8"/>
<evidence type="ECO:0000313" key="14">
    <source>
        <dbReference type="RefSeq" id="XP_013399847.1"/>
    </source>
</evidence>
<dbReference type="GO" id="GO:0001664">
    <property type="term" value="F:G protein-coupled receptor binding"/>
    <property type="evidence" value="ECO:0007669"/>
    <property type="project" value="TreeGrafter"/>
</dbReference>
<feature type="binding site" evidence="8">
    <location>
        <begin position="228"/>
        <end position="234"/>
    </location>
    <ligand>
        <name>GTP</name>
        <dbReference type="ChEBI" id="CHEBI:37565"/>
    </ligand>
</feature>
<dbReference type="KEGG" id="lak:106165995"/>
<dbReference type="SMART" id="SM00275">
    <property type="entry name" value="G_alpha"/>
    <property type="match status" value="1"/>
</dbReference>
<dbReference type="PRINTS" id="PR00443">
    <property type="entry name" value="GPROTEINAS"/>
</dbReference>
<feature type="binding site" evidence="8">
    <location>
        <begin position="96"/>
        <end position="101"/>
    </location>
    <ligand>
        <name>GTP</name>
        <dbReference type="ChEBI" id="CHEBI:37565"/>
    </ligand>
</feature>
<evidence type="ECO:0000313" key="13">
    <source>
        <dbReference type="Proteomes" id="UP000085678"/>
    </source>
</evidence>
<evidence type="ECO:0000256" key="3">
    <source>
        <dbReference type="ARBA" id="ARBA00022723"/>
    </source>
</evidence>
<feature type="coiled-coil region" evidence="11">
    <location>
        <begin position="329"/>
        <end position="362"/>
    </location>
</feature>
<evidence type="ECO:0000256" key="12">
    <source>
        <dbReference type="SAM" id="MobiDB-lite"/>
    </source>
</evidence>
<keyword evidence="4 8" id="KW-0547">Nucleotide-binding</keyword>
<protein>
    <recommendedName>
        <fullName evidence="10">Guanine nucleotide-binding protein G(s) subunit alpha</fullName>
    </recommendedName>
    <alternativeName>
        <fullName evidence="10">Adenylate cyclase-stimulating G alpha protein</fullName>
    </alternativeName>
</protein>
<evidence type="ECO:0000256" key="11">
    <source>
        <dbReference type="SAM" id="Coils"/>
    </source>
</evidence>
<evidence type="ECO:0000256" key="9">
    <source>
        <dbReference type="PIRSR" id="PIRSR601019-2"/>
    </source>
</evidence>
<keyword evidence="5 9" id="KW-0460">Magnesium</keyword>
<dbReference type="STRING" id="7574.A0A1S3INR8"/>
<dbReference type="FunFam" id="1.10.400.10:FF:000003">
    <property type="entry name" value="Guanine nucleotide-binding protein G(S) subunit alpha"/>
    <property type="match status" value="1"/>
</dbReference>
<sequence>MNSDTGRRLSAFELLRQVSKETAGNLKRYKMRSSDPRPSDAETTMCSCVGPVNMKFLGSQDQDKSAQQSKRIDRMLKREHRHDLRRHKLLLLGTGEAGKSTITKQMKIIHINGFDRGERIEKVIDIKRNIRDSIATICGAMQIIGIPLERSDNQPCYDYILSKDTHRPDFDFPQEFFLHTSKLWQDGGVQTCFRRSNEYQLLDSTQYFMDRLGEIRKRTYVPSDQDILRCRVMTNSINEIDFDVLEHGATIPFSVFDVGGQKGERRKWIQVFSDSVTAILYVVDVSSFDVKLREDETKNRLVDALENFDQVWNNPWLKNTSVLVFFNKIDQLKEKIDQQKSLNTLVEELKNEEEEMRRQGLDSAFQQKDYIRRLQDFSTYELKERDAKEFVEAFPKLNTMDADQTCPCATGIASRRSSSNNSKSNRNLLPCISPDYNDNMRDSSVYVSRKRTISDPGKHRQSYKDIAAEIGEEVIRTATFIKTVFMEIASRSRKPSGGANWHENHSCDYFYTCAVNTDNIQKVLEGCRGIIIKEHLRRFNIGI</sequence>
<dbReference type="InterPro" id="IPR001019">
    <property type="entry name" value="Gprotein_alpha_su"/>
</dbReference>
<dbReference type="CDD" id="cd00066">
    <property type="entry name" value="G-alpha"/>
    <property type="match status" value="1"/>
</dbReference>
<dbReference type="RefSeq" id="XP_013399847.1">
    <property type="nucleotide sequence ID" value="XM_013544393.2"/>
</dbReference>
<dbReference type="PROSITE" id="PS51882">
    <property type="entry name" value="G_ALPHA"/>
    <property type="match status" value="1"/>
</dbReference>
<proteinExistence type="inferred from homology"/>
<feature type="binding site" evidence="9">
    <location>
        <position position="100"/>
    </location>
    <ligand>
        <name>Mg(2+)</name>
        <dbReference type="ChEBI" id="CHEBI:18420"/>
    </ligand>
</feature>
<dbReference type="AlphaFoldDB" id="A0A1S3INR8"/>
<dbReference type="Proteomes" id="UP000085678">
    <property type="component" value="Unplaced"/>
</dbReference>
<dbReference type="PRINTS" id="PR00318">
    <property type="entry name" value="GPROTEINA"/>
</dbReference>
<keyword evidence="11" id="KW-0175">Coiled coil</keyword>
<dbReference type="Pfam" id="PF00503">
    <property type="entry name" value="G-alpha"/>
    <property type="match status" value="1"/>
</dbReference>
<feature type="binding site" evidence="8">
    <location>
        <begin position="203"/>
        <end position="204"/>
    </location>
    <ligand>
        <name>GTP</name>
        <dbReference type="ChEBI" id="CHEBI:37565"/>
    </ligand>
</feature>
<comment type="function">
    <text evidence="10">Guanine nucleotide-binding proteins (G proteins) function as transducers in numerous signaling pathways controlled by G protein-coupled receptors (GPCRs).</text>
</comment>
<feature type="binding site" evidence="8">
    <location>
        <begin position="327"/>
        <end position="330"/>
    </location>
    <ligand>
        <name>GTP</name>
        <dbReference type="ChEBI" id="CHEBI:37565"/>
    </ligand>
</feature>
<dbReference type="Gene3D" id="3.40.50.300">
    <property type="entry name" value="P-loop containing nucleotide triphosphate hydrolases"/>
    <property type="match status" value="2"/>
</dbReference>
<comment type="subcellular location">
    <subcellularLocation>
        <location evidence="10">Cell membrane</location>
    </subcellularLocation>
</comment>
<keyword evidence="10" id="KW-0472">Membrane</keyword>
<keyword evidence="6 8" id="KW-0342">GTP-binding</keyword>
<dbReference type="SUPFAM" id="SSF47895">
    <property type="entry name" value="Transducin (alpha subunit), insertion domain"/>
    <property type="match status" value="1"/>
</dbReference>
<evidence type="ECO:0000256" key="4">
    <source>
        <dbReference type="ARBA" id="ARBA00022741"/>
    </source>
</evidence>
<feature type="region of interest" description="Disordered" evidence="12">
    <location>
        <begin position="411"/>
        <end position="433"/>
    </location>
</feature>